<accession>A0A8H7PV10</accession>
<keyword evidence="2" id="KW-1185">Reference proteome</keyword>
<sequence>MVAVQTSPPPPYLPPMDQHDIESLAYAVKQNSHLANAINKSGRSLDRKSIIQGIKLVSIAADEYDEGNDTVALDIYLTGLDKIVMALPGKYCRSVNHINIAKAIFGVEERVGILDAETKEKYILAAQAFGQGKRYKIPTENDTQIDRFRRFAQYMIDLAVALAIMVKRSPLPDILYFLFGSFVQLLLWMDVKYHLVERTRDLAVSGVKLILKADEDYNLHQVASETMYMVIAAGLKAAVAFKESPGYQELKKQQQQDNCDATN</sequence>
<comment type="caution">
    <text evidence="1">The sequence shown here is derived from an EMBL/GenBank/DDBJ whole genome shotgun (WGS) entry which is preliminary data.</text>
</comment>
<dbReference type="AlphaFoldDB" id="A0A8H7PV10"/>
<dbReference type="EMBL" id="JAEPRA010000009">
    <property type="protein sequence ID" value="KAG2180738.1"/>
    <property type="molecule type" value="Genomic_DNA"/>
</dbReference>
<protein>
    <submittedName>
        <fullName evidence="1">Uncharacterized protein</fullName>
    </submittedName>
</protein>
<dbReference type="Proteomes" id="UP000612746">
    <property type="component" value="Unassembled WGS sequence"/>
</dbReference>
<dbReference type="OrthoDB" id="2414723at2759"/>
<evidence type="ECO:0000313" key="1">
    <source>
        <dbReference type="EMBL" id="KAG2180738.1"/>
    </source>
</evidence>
<gene>
    <name evidence="1" type="ORF">INT44_003745</name>
</gene>
<name>A0A8H7PV10_9FUNG</name>
<evidence type="ECO:0000313" key="2">
    <source>
        <dbReference type="Proteomes" id="UP000612746"/>
    </source>
</evidence>
<proteinExistence type="predicted"/>
<reference evidence="1" key="1">
    <citation type="submission" date="2020-12" db="EMBL/GenBank/DDBJ databases">
        <title>Metabolic potential, ecology and presence of endohyphal bacteria is reflected in genomic diversity of Mucoromycotina.</title>
        <authorList>
            <person name="Muszewska A."/>
            <person name="Okrasinska A."/>
            <person name="Steczkiewicz K."/>
            <person name="Drgas O."/>
            <person name="Orlowska M."/>
            <person name="Perlinska-Lenart U."/>
            <person name="Aleksandrzak-Piekarczyk T."/>
            <person name="Szatraj K."/>
            <person name="Zielenkiewicz U."/>
            <person name="Pilsyk S."/>
            <person name="Malc E."/>
            <person name="Mieczkowski P."/>
            <person name="Kruszewska J.S."/>
            <person name="Biernat P."/>
            <person name="Pawlowska J."/>
        </authorList>
    </citation>
    <scope>NUCLEOTIDE SEQUENCE</scope>
    <source>
        <strain evidence="1">WA0000051536</strain>
    </source>
</reference>
<organism evidence="1 2">
    <name type="scientific">Umbelopsis vinacea</name>
    <dbReference type="NCBI Taxonomy" id="44442"/>
    <lineage>
        <taxon>Eukaryota</taxon>
        <taxon>Fungi</taxon>
        <taxon>Fungi incertae sedis</taxon>
        <taxon>Mucoromycota</taxon>
        <taxon>Mucoromycotina</taxon>
        <taxon>Umbelopsidomycetes</taxon>
        <taxon>Umbelopsidales</taxon>
        <taxon>Umbelopsidaceae</taxon>
        <taxon>Umbelopsis</taxon>
    </lineage>
</organism>